<feature type="domain" description="EF-hand" evidence="6">
    <location>
        <begin position="851"/>
        <end position="886"/>
    </location>
</feature>
<dbReference type="SMART" id="SM00054">
    <property type="entry name" value="EFh"/>
    <property type="match status" value="8"/>
</dbReference>
<dbReference type="CDD" id="cd00051">
    <property type="entry name" value="EFh"/>
    <property type="match status" value="1"/>
</dbReference>
<evidence type="ECO:0000313" key="8">
    <source>
        <dbReference type="Proteomes" id="UP001152803"/>
    </source>
</evidence>
<dbReference type="Gene3D" id="1.10.238.10">
    <property type="entry name" value="EF-hand"/>
    <property type="match status" value="5"/>
</dbReference>
<evidence type="ECO:0000256" key="3">
    <source>
        <dbReference type="ARBA" id="ARBA00022737"/>
    </source>
</evidence>
<name>A0A9Q1DIS5_CONCO</name>
<organism evidence="7 8">
    <name type="scientific">Conger conger</name>
    <name type="common">Conger eel</name>
    <name type="synonym">Muraena conger</name>
    <dbReference type="NCBI Taxonomy" id="82655"/>
    <lineage>
        <taxon>Eukaryota</taxon>
        <taxon>Metazoa</taxon>
        <taxon>Chordata</taxon>
        <taxon>Craniata</taxon>
        <taxon>Vertebrata</taxon>
        <taxon>Euteleostomi</taxon>
        <taxon>Actinopterygii</taxon>
        <taxon>Neopterygii</taxon>
        <taxon>Teleostei</taxon>
        <taxon>Anguilliformes</taxon>
        <taxon>Congridae</taxon>
        <taxon>Conger</taxon>
    </lineage>
</organism>
<dbReference type="PROSITE" id="PS50222">
    <property type="entry name" value="EF_HAND_2"/>
    <property type="match status" value="3"/>
</dbReference>
<evidence type="ECO:0000256" key="5">
    <source>
        <dbReference type="SAM" id="MobiDB-lite"/>
    </source>
</evidence>
<feature type="domain" description="EF-hand" evidence="6">
    <location>
        <begin position="397"/>
        <end position="432"/>
    </location>
</feature>
<feature type="compositionally biased region" description="Polar residues" evidence="5">
    <location>
        <begin position="68"/>
        <end position="83"/>
    </location>
</feature>
<dbReference type="EMBL" id="JAFJMO010000007">
    <property type="protein sequence ID" value="KAJ8271762.1"/>
    <property type="molecule type" value="Genomic_DNA"/>
</dbReference>
<gene>
    <name evidence="7" type="ORF">COCON_G00106210</name>
</gene>
<accession>A0A9Q1DIS5</accession>
<protein>
    <recommendedName>
        <fullName evidence="6">EF-hand domain-containing protein</fullName>
    </recommendedName>
</protein>
<dbReference type="GO" id="GO:0005509">
    <property type="term" value="F:calcium ion binding"/>
    <property type="evidence" value="ECO:0007669"/>
    <property type="project" value="InterPro"/>
</dbReference>
<sequence length="928" mass="105042">MTAARMTTRVPSVASFRLPVIQHPSSKMGDPETMSLRGYTTDGVRNLKVFAEERGRPLSHEERHDSVFRSQTLKSHRAQQGGNDSRLDMDTFMRPPLQIPEGVEVTWAADPDKPRLPIFGQRACPVSRAGSSAGHSSLSSSRGSSVSFPAAQLRIQVDELEHELRQRVRAGGLSTLKNLFRSSDPGGQGQVTRDALLMILTKFLGRSITVKQLRQLLLRLHLSEKAMLGFEELYAPLMEPVQTGAATSGALAQHPGAGAQLTASQAHALLRGPAQHSFLEAITSLPVKDTEGPRWIVAPELRNILEHLDLNMEDHEFEKLWKRYDVDALGAVRVDVLWDKIRKKDRKRPSSDGNTSQKEPASLSTEAETPARILSKGEEERKASIAMEKWLKDKFREGFRKMKAEFEKLDPDKTGRVQPDTFLQVLQAFGLSLRRGHVGLFLARCGLKVRKTGINYSEFLRRFQDRSTEGLTHRILTNPQHRFNKDENISHASTMTAVEAKLARLFQSEYLSLLDMFRNIDKLDKKSISQEEFRAAIESRFRLEISDPEFAQLLESLPLDQDGNVQYALFMAPFDTRAGAPSLFESHGDGGDREVQPEEAGKMSQGRSDQELFKIIKILVTKHYPAVEQVFEELDEKNTRRLTQETMHQLLKRFDILPEVSRGEIRRLWGTLITNQDKTLDFLQFARHFGHSPKSACFPNAKLCPPRRGDEDFRLRSKTLNCVSDILVDSVRAKVEYLLHELQTEFVDLDPYRTGFVSKDEFRDILTSLCVHLNQYECHVLSKKFDVNHDGRVSYVEFLKPFGQPRQSWRSGAHVAEVLQESYRAPPGSPEEMGSSSMGLLTTRLRKKLEGAGRTLRRSFRKLDPAGSGYLSPSEFGAVLRLCNVALSQEEVYHILSKFDRGLDGRVDYHSFLQEMRHSPHTPKTAPE</sequence>
<dbReference type="PROSITE" id="PS00018">
    <property type="entry name" value="EF_HAND_1"/>
    <property type="match status" value="1"/>
</dbReference>
<keyword evidence="2" id="KW-0479">Metal-binding</keyword>
<dbReference type="InterPro" id="IPR002048">
    <property type="entry name" value="EF_hand_dom"/>
</dbReference>
<dbReference type="Pfam" id="PF08976">
    <property type="entry name" value="EF-hand_11"/>
    <property type="match status" value="1"/>
</dbReference>
<keyword evidence="8" id="KW-1185">Reference proteome</keyword>
<dbReference type="InterPro" id="IPR052603">
    <property type="entry name" value="EFCB6"/>
</dbReference>
<evidence type="ECO:0000256" key="2">
    <source>
        <dbReference type="ARBA" id="ARBA00022723"/>
    </source>
</evidence>
<feature type="compositionally biased region" description="Basic and acidic residues" evidence="5">
    <location>
        <begin position="57"/>
        <end position="67"/>
    </location>
</feature>
<dbReference type="InterPro" id="IPR015070">
    <property type="entry name" value="EF_hand_DJBP"/>
</dbReference>
<evidence type="ECO:0000256" key="4">
    <source>
        <dbReference type="ARBA" id="ARBA00022837"/>
    </source>
</evidence>
<comment type="caution">
    <text evidence="7">The sequence shown here is derived from an EMBL/GenBank/DDBJ whole genome shotgun (WGS) entry which is preliminary data.</text>
</comment>
<dbReference type="Pfam" id="PF13499">
    <property type="entry name" value="EF-hand_7"/>
    <property type="match status" value="2"/>
</dbReference>
<dbReference type="InterPro" id="IPR018247">
    <property type="entry name" value="EF_Hand_1_Ca_BS"/>
</dbReference>
<dbReference type="InterPro" id="IPR011992">
    <property type="entry name" value="EF-hand-dom_pair"/>
</dbReference>
<feature type="compositionally biased region" description="Polar residues" evidence="5">
    <location>
        <begin position="351"/>
        <end position="367"/>
    </location>
</feature>
<feature type="region of interest" description="Disordered" evidence="5">
    <location>
        <begin position="57"/>
        <end position="89"/>
    </location>
</feature>
<feature type="compositionally biased region" description="Basic and acidic residues" evidence="5">
    <location>
        <begin position="586"/>
        <end position="601"/>
    </location>
</feature>
<evidence type="ECO:0000256" key="1">
    <source>
        <dbReference type="ARBA" id="ARBA00022553"/>
    </source>
</evidence>
<reference evidence="7" key="1">
    <citation type="journal article" date="2023" name="Science">
        <title>Genome structures resolve the early diversification of teleost fishes.</title>
        <authorList>
            <person name="Parey E."/>
            <person name="Louis A."/>
            <person name="Montfort J."/>
            <person name="Bouchez O."/>
            <person name="Roques C."/>
            <person name="Iampietro C."/>
            <person name="Lluch J."/>
            <person name="Castinel A."/>
            <person name="Donnadieu C."/>
            <person name="Desvignes T."/>
            <person name="Floi Bucao C."/>
            <person name="Jouanno E."/>
            <person name="Wen M."/>
            <person name="Mejri S."/>
            <person name="Dirks R."/>
            <person name="Jansen H."/>
            <person name="Henkel C."/>
            <person name="Chen W.J."/>
            <person name="Zahm M."/>
            <person name="Cabau C."/>
            <person name="Klopp C."/>
            <person name="Thompson A.W."/>
            <person name="Robinson-Rechavi M."/>
            <person name="Braasch I."/>
            <person name="Lecointre G."/>
            <person name="Bobe J."/>
            <person name="Postlethwait J.H."/>
            <person name="Berthelot C."/>
            <person name="Roest Crollius H."/>
            <person name="Guiguen Y."/>
        </authorList>
    </citation>
    <scope>NUCLEOTIDE SEQUENCE</scope>
    <source>
        <strain evidence="7">Concon-B</strain>
    </source>
</reference>
<feature type="domain" description="EF-hand" evidence="6">
    <location>
        <begin position="737"/>
        <end position="772"/>
    </location>
</feature>
<feature type="region of interest" description="Disordered" evidence="5">
    <location>
        <begin position="581"/>
        <end position="607"/>
    </location>
</feature>
<proteinExistence type="predicted"/>
<dbReference type="PANTHER" id="PTHR20875:SF6">
    <property type="entry name" value="EF-HAND CALCIUM-BINDING DOMAIN-CONTAINING PROTEIN 6 ISOFORM X1"/>
    <property type="match status" value="1"/>
</dbReference>
<feature type="region of interest" description="Disordered" evidence="5">
    <location>
        <begin position="344"/>
        <end position="380"/>
    </location>
</feature>
<dbReference type="PANTHER" id="PTHR20875">
    <property type="entry name" value="EF-HAND CALCIUM-BINDING DOMAIN-CONTAINING PROTEIN 6-RELATED"/>
    <property type="match status" value="1"/>
</dbReference>
<dbReference type="OrthoDB" id="26525at2759"/>
<keyword evidence="3" id="KW-0677">Repeat</keyword>
<evidence type="ECO:0000313" key="7">
    <source>
        <dbReference type="EMBL" id="KAJ8271762.1"/>
    </source>
</evidence>
<keyword evidence="1" id="KW-0597">Phosphoprotein</keyword>
<dbReference type="AlphaFoldDB" id="A0A9Q1DIS5"/>
<dbReference type="Proteomes" id="UP001152803">
    <property type="component" value="Unassembled WGS sequence"/>
</dbReference>
<evidence type="ECO:0000259" key="6">
    <source>
        <dbReference type="PROSITE" id="PS50222"/>
    </source>
</evidence>
<keyword evidence="4" id="KW-0106">Calcium</keyword>
<dbReference type="SUPFAM" id="SSF47473">
    <property type="entry name" value="EF-hand"/>
    <property type="match status" value="4"/>
</dbReference>